<gene>
    <name evidence="1" type="ORF">CBF35_06280</name>
</gene>
<evidence type="ECO:0000313" key="1">
    <source>
        <dbReference type="EMBL" id="RST96515.1"/>
    </source>
</evidence>
<comment type="caution">
    <text evidence="1">The sequence shown here is derived from an EMBL/GenBank/DDBJ whole genome shotgun (WGS) entry which is preliminary data.</text>
</comment>
<name>A0A429ZS70_9ENTE</name>
<dbReference type="AlphaFoldDB" id="A0A429ZS70"/>
<evidence type="ECO:0000313" key="2">
    <source>
        <dbReference type="Proteomes" id="UP000287239"/>
    </source>
</evidence>
<protein>
    <submittedName>
        <fullName evidence="1">Uncharacterized protein</fullName>
    </submittedName>
</protein>
<dbReference type="EMBL" id="NGJU01000007">
    <property type="protein sequence ID" value="RST96515.1"/>
    <property type="molecule type" value="Genomic_DNA"/>
</dbReference>
<reference evidence="1 2" key="1">
    <citation type="submission" date="2017-05" db="EMBL/GenBank/DDBJ databases">
        <title>Vagococcus spp. assemblies.</title>
        <authorList>
            <person name="Gulvik C.A."/>
        </authorList>
    </citation>
    <scope>NUCLEOTIDE SEQUENCE [LARGE SCALE GENOMIC DNA]</scope>
    <source>
        <strain evidence="1 2">NCFB 2777</strain>
    </source>
</reference>
<organism evidence="1 2">
    <name type="scientific">Vagococcus salmoninarum</name>
    <dbReference type="NCBI Taxonomy" id="2739"/>
    <lineage>
        <taxon>Bacteria</taxon>
        <taxon>Bacillati</taxon>
        <taxon>Bacillota</taxon>
        <taxon>Bacilli</taxon>
        <taxon>Lactobacillales</taxon>
        <taxon>Enterococcaceae</taxon>
        <taxon>Vagococcus</taxon>
    </lineage>
</organism>
<accession>A0A429ZS70</accession>
<dbReference type="Proteomes" id="UP000287239">
    <property type="component" value="Unassembled WGS sequence"/>
</dbReference>
<keyword evidence="2" id="KW-1185">Reference proteome</keyword>
<sequence length="82" mass="9256">MVILISGLTPIVAKASELEESQGINLVDLQPLNNLNTRSSNGYVSENYSQTNYKVKTEWKYSYSFTAGMWVFLRNTMCLIAV</sequence>
<proteinExistence type="predicted"/>